<accession>A0ABN8HTL1</accession>
<reference evidence="2" key="1">
    <citation type="submission" date="2022-03" db="EMBL/GenBank/DDBJ databases">
        <authorList>
            <person name="Martin H S."/>
        </authorList>
    </citation>
    <scope>NUCLEOTIDE SEQUENCE</scope>
</reference>
<organism evidence="2 3">
    <name type="scientific">Iphiclides podalirius</name>
    <name type="common">scarce swallowtail</name>
    <dbReference type="NCBI Taxonomy" id="110791"/>
    <lineage>
        <taxon>Eukaryota</taxon>
        <taxon>Metazoa</taxon>
        <taxon>Ecdysozoa</taxon>
        <taxon>Arthropoda</taxon>
        <taxon>Hexapoda</taxon>
        <taxon>Insecta</taxon>
        <taxon>Pterygota</taxon>
        <taxon>Neoptera</taxon>
        <taxon>Endopterygota</taxon>
        <taxon>Lepidoptera</taxon>
        <taxon>Glossata</taxon>
        <taxon>Ditrysia</taxon>
        <taxon>Papilionoidea</taxon>
        <taxon>Papilionidae</taxon>
        <taxon>Papilioninae</taxon>
        <taxon>Iphiclides</taxon>
    </lineage>
</organism>
<dbReference type="EMBL" id="OW152825">
    <property type="protein sequence ID" value="CAH2041177.1"/>
    <property type="molecule type" value="Genomic_DNA"/>
</dbReference>
<gene>
    <name evidence="2" type="ORF">IPOD504_LOCUS2966</name>
</gene>
<keyword evidence="3" id="KW-1185">Reference proteome</keyword>
<feature type="region of interest" description="Disordered" evidence="1">
    <location>
        <begin position="1"/>
        <end position="37"/>
    </location>
</feature>
<dbReference type="Proteomes" id="UP000837857">
    <property type="component" value="Chromosome 13"/>
</dbReference>
<proteinExistence type="predicted"/>
<sequence>MRHSQATCNLDPSQGSGSGAYPSTTPNFVAPSKRGGTVRQPAAYATHAFPELRSRGRDTKTKHPPTRCTCVRAAC</sequence>
<protein>
    <submittedName>
        <fullName evidence="2">Uncharacterized protein</fullName>
    </submittedName>
</protein>
<feature type="compositionally biased region" description="Polar residues" evidence="1">
    <location>
        <begin position="1"/>
        <end position="27"/>
    </location>
</feature>
<evidence type="ECO:0000313" key="3">
    <source>
        <dbReference type="Proteomes" id="UP000837857"/>
    </source>
</evidence>
<feature type="non-terminal residue" evidence="2">
    <location>
        <position position="75"/>
    </location>
</feature>
<evidence type="ECO:0000256" key="1">
    <source>
        <dbReference type="SAM" id="MobiDB-lite"/>
    </source>
</evidence>
<evidence type="ECO:0000313" key="2">
    <source>
        <dbReference type="EMBL" id="CAH2041177.1"/>
    </source>
</evidence>
<name>A0ABN8HTL1_9NEOP</name>